<evidence type="ECO:0000313" key="3">
    <source>
        <dbReference type="Proteomes" id="UP001206312"/>
    </source>
</evidence>
<protein>
    <submittedName>
        <fullName evidence="2">Uncharacterized protein</fullName>
    </submittedName>
</protein>
<keyword evidence="1" id="KW-0732">Signal</keyword>
<dbReference type="Proteomes" id="UP001206312">
    <property type="component" value="Unassembled WGS sequence"/>
</dbReference>
<proteinExistence type="predicted"/>
<feature type="chain" id="PRO_5045212990" evidence="1">
    <location>
        <begin position="23"/>
        <end position="133"/>
    </location>
</feature>
<feature type="signal peptide" evidence="1">
    <location>
        <begin position="1"/>
        <end position="22"/>
    </location>
</feature>
<reference evidence="2 3" key="1">
    <citation type="submission" date="2022-06" db="EMBL/GenBank/DDBJ databases">
        <authorList>
            <person name="Xuan X."/>
        </authorList>
    </citation>
    <scope>NUCLEOTIDE SEQUENCE [LARGE SCALE GENOMIC DNA]</scope>
    <source>
        <strain evidence="2 3">2V75</strain>
    </source>
</reference>
<evidence type="ECO:0000313" key="2">
    <source>
        <dbReference type="EMBL" id="MCO5725583.1"/>
    </source>
</evidence>
<sequence>MTRLAAILLSAFLLLQSLPMGPGDLAQLDELLEHARYHKEQFGDSFLTFLNKHYGDLKEAHERNHQEERQQHEQLPFQQLSLHAFPQTCFLPGERFEWNTPEQTPDKESPLAHSPLRLSSIFIGGVFQPPRSA</sequence>
<evidence type="ECO:0000256" key="1">
    <source>
        <dbReference type="SAM" id="SignalP"/>
    </source>
</evidence>
<organism evidence="2 3">
    <name type="scientific">Robiginitalea marina</name>
    <dbReference type="NCBI Taxonomy" id="2954105"/>
    <lineage>
        <taxon>Bacteria</taxon>
        <taxon>Pseudomonadati</taxon>
        <taxon>Bacteroidota</taxon>
        <taxon>Flavobacteriia</taxon>
        <taxon>Flavobacteriales</taxon>
        <taxon>Flavobacteriaceae</taxon>
        <taxon>Robiginitalea</taxon>
    </lineage>
</organism>
<comment type="caution">
    <text evidence="2">The sequence shown here is derived from an EMBL/GenBank/DDBJ whole genome shotgun (WGS) entry which is preliminary data.</text>
</comment>
<name>A0ABT1AZV7_9FLAO</name>
<dbReference type="RefSeq" id="WP_252741954.1">
    <property type="nucleotide sequence ID" value="NZ_JAMXIB010000010.1"/>
</dbReference>
<dbReference type="EMBL" id="JAMXIB010000010">
    <property type="protein sequence ID" value="MCO5725583.1"/>
    <property type="molecule type" value="Genomic_DNA"/>
</dbReference>
<keyword evidence="3" id="KW-1185">Reference proteome</keyword>
<gene>
    <name evidence="2" type="ORF">NG653_12005</name>
</gene>
<accession>A0ABT1AZV7</accession>